<reference evidence="1 2" key="1">
    <citation type="submission" date="2021-09" db="EMBL/GenBank/DDBJ databases">
        <title>The complete genome sequence of a new microorganism.</title>
        <authorList>
            <person name="Zi Z."/>
        </authorList>
    </citation>
    <scope>NUCLEOTIDE SEQUENCE [LARGE SCALE GENOMIC DNA]</scope>
    <source>
        <strain evidence="1 2">WGZ8</strain>
    </source>
</reference>
<evidence type="ECO:0000313" key="1">
    <source>
        <dbReference type="EMBL" id="MBZ6078388.1"/>
    </source>
</evidence>
<proteinExistence type="predicted"/>
<name>A0ABS7VS62_9HYPH</name>
<comment type="caution">
    <text evidence="1">The sequence shown here is derived from an EMBL/GenBank/DDBJ whole genome shotgun (WGS) entry which is preliminary data.</text>
</comment>
<sequence length="92" mass="10270">MTTQKLARMANQIADFFRSYPEQQAITGIRDHIAAFWTPHMRDALLADLERGEGKLDLLVTKALQTFRTAESPIEKQIAGPEQLGQLESDAG</sequence>
<protein>
    <submittedName>
        <fullName evidence="1">Formate dehydrogenase subunit delta</fullName>
    </submittedName>
</protein>
<dbReference type="Pfam" id="PF11390">
    <property type="entry name" value="FdsD"/>
    <property type="match status" value="1"/>
</dbReference>
<evidence type="ECO:0000313" key="2">
    <source>
        <dbReference type="Proteomes" id="UP000704176"/>
    </source>
</evidence>
<organism evidence="1 2">
    <name type="scientific">Microvirga puerhi</name>
    <dbReference type="NCBI Taxonomy" id="2876078"/>
    <lineage>
        <taxon>Bacteria</taxon>
        <taxon>Pseudomonadati</taxon>
        <taxon>Pseudomonadota</taxon>
        <taxon>Alphaproteobacteria</taxon>
        <taxon>Hyphomicrobiales</taxon>
        <taxon>Methylobacteriaceae</taxon>
        <taxon>Microvirga</taxon>
    </lineage>
</organism>
<dbReference type="InterPro" id="IPR021074">
    <property type="entry name" value="Formate_DH_dsu"/>
</dbReference>
<gene>
    <name evidence="1" type="ORF">K9B37_19195</name>
</gene>
<dbReference type="Proteomes" id="UP000704176">
    <property type="component" value="Unassembled WGS sequence"/>
</dbReference>
<dbReference type="EMBL" id="JAIRBM010000017">
    <property type="protein sequence ID" value="MBZ6078388.1"/>
    <property type="molecule type" value="Genomic_DNA"/>
</dbReference>
<accession>A0ABS7VS62</accession>
<dbReference type="RefSeq" id="WP_224315132.1">
    <property type="nucleotide sequence ID" value="NZ_JAIRBM010000017.1"/>
</dbReference>
<keyword evidence="2" id="KW-1185">Reference proteome</keyword>